<evidence type="ECO:0000313" key="2">
    <source>
        <dbReference type="EMBL" id="MBI2878083.1"/>
    </source>
</evidence>
<reference evidence="2" key="1">
    <citation type="submission" date="2020-07" db="EMBL/GenBank/DDBJ databases">
        <title>Huge and variable diversity of episymbiotic CPR bacteria and DPANN archaea in groundwater ecosystems.</title>
        <authorList>
            <person name="He C.Y."/>
            <person name="Keren R."/>
            <person name="Whittaker M."/>
            <person name="Farag I.F."/>
            <person name="Doudna J."/>
            <person name="Cate J.H.D."/>
            <person name="Banfield J.F."/>
        </authorList>
    </citation>
    <scope>NUCLEOTIDE SEQUENCE</scope>
    <source>
        <strain evidence="2">NC_groundwater_672_Ag_B-0.1um_62_36</strain>
    </source>
</reference>
<dbReference type="Proteomes" id="UP000769766">
    <property type="component" value="Unassembled WGS sequence"/>
</dbReference>
<feature type="region of interest" description="Disordered" evidence="1">
    <location>
        <begin position="1"/>
        <end position="39"/>
    </location>
</feature>
<dbReference type="AlphaFoldDB" id="A0A932FXX8"/>
<accession>A0A932FXX8</accession>
<comment type="caution">
    <text evidence="2">The sequence shown here is derived from an EMBL/GenBank/DDBJ whole genome shotgun (WGS) entry which is preliminary data.</text>
</comment>
<evidence type="ECO:0000313" key="3">
    <source>
        <dbReference type="Proteomes" id="UP000769766"/>
    </source>
</evidence>
<organism evidence="2 3">
    <name type="scientific">Tectimicrobiota bacterium</name>
    <dbReference type="NCBI Taxonomy" id="2528274"/>
    <lineage>
        <taxon>Bacteria</taxon>
        <taxon>Pseudomonadati</taxon>
        <taxon>Nitrospinota/Tectimicrobiota group</taxon>
        <taxon>Candidatus Tectimicrobiota</taxon>
    </lineage>
</organism>
<dbReference type="InterPro" id="IPR008972">
    <property type="entry name" value="Cupredoxin"/>
</dbReference>
<dbReference type="Gene3D" id="2.60.40.420">
    <property type="entry name" value="Cupredoxins - blue copper proteins"/>
    <property type="match status" value="1"/>
</dbReference>
<gene>
    <name evidence="2" type="ORF">HYY20_14495</name>
</gene>
<dbReference type="SUPFAM" id="SSF49503">
    <property type="entry name" value="Cupredoxins"/>
    <property type="match status" value="1"/>
</dbReference>
<evidence type="ECO:0000256" key="1">
    <source>
        <dbReference type="SAM" id="MobiDB-lite"/>
    </source>
</evidence>
<protein>
    <recommendedName>
        <fullName evidence="4">EfeO-type cupredoxin-like domain-containing protein</fullName>
    </recommendedName>
</protein>
<evidence type="ECO:0008006" key="4">
    <source>
        <dbReference type="Google" id="ProtNLM"/>
    </source>
</evidence>
<dbReference type="EMBL" id="JACPRF010000444">
    <property type="protein sequence ID" value="MBI2878083.1"/>
    <property type="molecule type" value="Genomic_DNA"/>
</dbReference>
<name>A0A932FXX8_UNCTE</name>
<proteinExistence type="predicted"/>
<sequence>MSAVEYKGSANTSTEPFPSVAPPSGGGYRLNEPDDKGNWSTSTYRWEPGAIFVNRGDKVELRIWGVNGAVHDAHIEGLVSNFTVQRGQLTIVSFTAKKAGTYKIHCGTHGPSMEALLVVLPYPSR</sequence>